<evidence type="ECO:0008006" key="4">
    <source>
        <dbReference type="Google" id="ProtNLM"/>
    </source>
</evidence>
<feature type="transmembrane region" description="Helical" evidence="1">
    <location>
        <begin position="32"/>
        <end position="50"/>
    </location>
</feature>
<dbReference type="EMBL" id="BAABGL010000004">
    <property type="protein sequence ID" value="GAA4387407.1"/>
    <property type="molecule type" value="Genomic_DNA"/>
</dbReference>
<dbReference type="Gene3D" id="3.40.30.10">
    <property type="entry name" value="Glutaredoxin"/>
    <property type="match status" value="1"/>
</dbReference>
<evidence type="ECO:0000313" key="2">
    <source>
        <dbReference type="EMBL" id="GAA4387407.1"/>
    </source>
</evidence>
<dbReference type="RefSeq" id="WP_295691073.1">
    <property type="nucleotide sequence ID" value="NZ_BAABGL010000004.1"/>
</dbReference>
<keyword evidence="1" id="KW-0472">Membrane</keyword>
<evidence type="ECO:0000313" key="3">
    <source>
        <dbReference type="Proteomes" id="UP001500642"/>
    </source>
</evidence>
<sequence>MRMTNLLQLAAALLFTASGVIRLATDPGSVLGWLFVVLGILSFVLAFFVLNRKPHTPWSDDLLAPGRAVVLWQDDCPRSRALMRRFNTDGRFAFIDVDRDETAAAKVRALMDGALATPVVLTRNAQLANPTANDVMCALKDSR</sequence>
<protein>
    <recommendedName>
        <fullName evidence="4">Glutaredoxin</fullName>
    </recommendedName>
</protein>
<gene>
    <name evidence="2" type="ORF">GCM10023167_11290</name>
</gene>
<evidence type="ECO:0000256" key="1">
    <source>
        <dbReference type="SAM" id="Phobius"/>
    </source>
</evidence>
<reference evidence="3" key="1">
    <citation type="journal article" date="2019" name="Int. J. Syst. Evol. Microbiol.">
        <title>The Global Catalogue of Microorganisms (GCM) 10K type strain sequencing project: providing services to taxonomists for standard genome sequencing and annotation.</title>
        <authorList>
            <consortium name="The Broad Institute Genomics Platform"/>
            <consortium name="The Broad Institute Genome Sequencing Center for Infectious Disease"/>
            <person name="Wu L."/>
            <person name="Ma J."/>
        </authorList>
    </citation>
    <scope>NUCLEOTIDE SEQUENCE [LARGE SCALE GENOMIC DNA]</scope>
    <source>
        <strain evidence="3">JCM 17808</strain>
    </source>
</reference>
<dbReference type="Proteomes" id="UP001500642">
    <property type="component" value="Unassembled WGS sequence"/>
</dbReference>
<name>A0ABP8J9S0_9MICO</name>
<accession>A0ABP8J9S0</accession>
<organism evidence="2 3">
    <name type="scientific">Brevibacterium pityocampae</name>
    <dbReference type="NCBI Taxonomy" id="506594"/>
    <lineage>
        <taxon>Bacteria</taxon>
        <taxon>Bacillati</taxon>
        <taxon>Actinomycetota</taxon>
        <taxon>Actinomycetes</taxon>
        <taxon>Micrococcales</taxon>
        <taxon>Brevibacteriaceae</taxon>
        <taxon>Brevibacterium</taxon>
    </lineage>
</organism>
<comment type="caution">
    <text evidence="2">The sequence shown here is derived from an EMBL/GenBank/DDBJ whole genome shotgun (WGS) entry which is preliminary data.</text>
</comment>
<keyword evidence="1" id="KW-1133">Transmembrane helix</keyword>
<proteinExistence type="predicted"/>
<keyword evidence="3" id="KW-1185">Reference proteome</keyword>
<keyword evidence="1" id="KW-0812">Transmembrane</keyword>